<keyword evidence="3" id="KW-1185">Reference proteome</keyword>
<evidence type="ECO:0008006" key="4">
    <source>
        <dbReference type="Google" id="ProtNLM"/>
    </source>
</evidence>
<feature type="transmembrane region" description="Helical" evidence="1">
    <location>
        <begin position="197"/>
        <end position="214"/>
    </location>
</feature>
<keyword evidence="1" id="KW-0472">Membrane</keyword>
<feature type="transmembrane region" description="Helical" evidence="1">
    <location>
        <begin position="163"/>
        <end position="185"/>
    </location>
</feature>
<dbReference type="AlphaFoldDB" id="A0A318D3M6"/>
<feature type="transmembrane region" description="Helical" evidence="1">
    <location>
        <begin position="21"/>
        <end position="41"/>
    </location>
</feature>
<dbReference type="RefSeq" id="WP_110199437.1">
    <property type="nucleotide sequence ID" value="NZ_QICH01000001.1"/>
</dbReference>
<dbReference type="PANTHER" id="PTHR40115">
    <property type="entry name" value="INNER MEMBRANE PROTEIN WITH PEPSY TM HELIX"/>
    <property type="match status" value="1"/>
</dbReference>
<dbReference type="PANTHER" id="PTHR40115:SF1">
    <property type="entry name" value="INNER MEMBRANE PROTEIN WITH PEPSY TM HELIX"/>
    <property type="match status" value="1"/>
</dbReference>
<dbReference type="OrthoDB" id="27171at2"/>
<sequence length="215" mass="24655">MSKKRKNKKSFWMKQMHTWHWISSAICLICMILFAITGITLNHASFFESEPEEKVVETVIPQEVLVSLQLQTERAIEQGSLDNLEFSNGFIAYLEDKIPHDLSLLKEQPDWSEEEIYIQKPLPGGDVWMSVDIPSGELVYMHTERGIIAWLNDLHKGRNTSLVWIWFIDIFAIATLIFCLTGLVLLQLHSKNRPSTWYVTAAGIIVPAILAIFLI</sequence>
<evidence type="ECO:0000313" key="2">
    <source>
        <dbReference type="EMBL" id="PXF63922.1"/>
    </source>
</evidence>
<gene>
    <name evidence="2" type="ORF">DL796_01915</name>
</gene>
<keyword evidence="1" id="KW-0812">Transmembrane</keyword>
<dbReference type="Proteomes" id="UP000247689">
    <property type="component" value="Unassembled WGS sequence"/>
</dbReference>
<protein>
    <recommendedName>
        <fullName evidence="4">Peptidase</fullName>
    </recommendedName>
</protein>
<comment type="caution">
    <text evidence="2">The sequence shown here is derived from an EMBL/GenBank/DDBJ whole genome shotgun (WGS) entry which is preliminary data.</text>
</comment>
<dbReference type="Pfam" id="PF16357">
    <property type="entry name" value="PepSY_TM_like_2"/>
    <property type="match status" value="1"/>
</dbReference>
<accession>A0A318D3M6</accession>
<name>A0A318D3M6_9GAMM</name>
<organism evidence="2 3">
    <name type="scientific">Kangiella spongicola</name>
    <dbReference type="NCBI Taxonomy" id="796379"/>
    <lineage>
        <taxon>Bacteria</taxon>
        <taxon>Pseudomonadati</taxon>
        <taxon>Pseudomonadota</taxon>
        <taxon>Gammaproteobacteria</taxon>
        <taxon>Kangiellales</taxon>
        <taxon>Kangiellaceae</taxon>
        <taxon>Kangiella</taxon>
    </lineage>
</organism>
<evidence type="ECO:0000256" key="1">
    <source>
        <dbReference type="SAM" id="Phobius"/>
    </source>
</evidence>
<keyword evidence="1" id="KW-1133">Transmembrane helix</keyword>
<dbReference type="InterPro" id="IPR032307">
    <property type="entry name" value="PepSY_TM-like_2"/>
</dbReference>
<evidence type="ECO:0000313" key="3">
    <source>
        <dbReference type="Proteomes" id="UP000247689"/>
    </source>
</evidence>
<reference evidence="2 3" key="1">
    <citation type="submission" date="2018-05" db="EMBL/GenBank/DDBJ databases">
        <title>Kangiella spongicola genome sequence.</title>
        <authorList>
            <person name="Maclea K.S."/>
            <person name="Goen A.E."/>
            <person name="Kelley C."/>
            <person name="Underriner A."/>
            <person name="Silverwood T."/>
            <person name="Trachtenberg A.M."/>
        </authorList>
    </citation>
    <scope>NUCLEOTIDE SEQUENCE [LARGE SCALE GENOMIC DNA]</scope>
    <source>
        <strain evidence="2 3">ATCC BAA-2076</strain>
    </source>
</reference>
<dbReference type="EMBL" id="QICH01000001">
    <property type="protein sequence ID" value="PXF63922.1"/>
    <property type="molecule type" value="Genomic_DNA"/>
</dbReference>
<proteinExistence type="predicted"/>